<dbReference type="PANTHER" id="PTHR21180:SF32">
    <property type="entry name" value="ENDONUCLEASE_EXONUCLEASE_PHOSPHATASE FAMILY DOMAIN-CONTAINING PROTEIN 1"/>
    <property type="match status" value="1"/>
</dbReference>
<dbReference type="GO" id="GO:0003677">
    <property type="term" value="F:DNA binding"/>
    <property type="evidence" value="ECO:0007669"/>
    <property type="project" value="UniProtKB-KW"/>
</dbReference>
<dbReference type="NCBIfam" id="TIGR00426">
    <property type="entry name" value="competence protein ComEA helix-hairpin-helix repeat region"/>
    <property type="match status" value="1"/>
</dbReference>
<feature type="domain" description="Helix-hairpin-helix DNA-binding motif class 1" evidence="2">
    <location>
        <begin position="150"/>
        <end position="169"/>
    </location>
</feature>
<dbReference type="SMART" id="SM00278">
    <property type="entry name" value="HhH1"/>
    <property type="match status" value="2"/>
</dbReference>
<dbReference type="Gene3D" id="1.10.150.320">
    <property type="entry name" value="Photosystem II 12 kDa extrinsic protein"/>
    <property type="match status" value="1"/>
</dbReference>
<dbReference type="SUPFAM" id="SSF47781">
    <property type="entry name" value="RuvA domain 2-like"/>
    <property type="match status" value="1"/>
</dbReference>
<gene>
    <name evidence="3" type="ORF">NQZ67_04900</name>
</gene>
<dbReference type="InterPro" id="IPR051675">
    <property type="entry name" value="Endo/Exo/Phosphatase_dom_1"/>
</dbReference>
<sequence>MRVKNGRIAIGNLRFAMVTACLAGAVLLFALAIAGENKKNESEGGWIPLNEAVQEKITELQKEAADPGKDGPKKGTPLTAQAQTGERPTEPAGTGAEPADQAVEETGGPDDTKPSLPGTGESAPAGGVGTTGEAAGEDTGKLDINRATVEQLDGLKGIGPSKAQAIVEDRERLGYFASVDDLLRVKGIGEKLLEGLKESVVANP</sequence>
<keyword evidence="3" id="KW-0238">DNA-binding</keyword>
<feature type="compositionally biased region" description="Basic and acidic residues" evidence="1">
    <location>
        <begin position="58"/>
        <end position="73"/>
    </location>
</feature>
<dbReference type="GO" id="GO:0015628">
    <property type="term" value="P:protein secretion by the type II secretion system"/>
    <property type="evidence" value="ECO:0007669"/>
    <property type="project" value="TreeGrafter"/>
</dbReference>
<evidence type="ECO:0000313" key="3">
    <source>
        <dbReference type="EMBL" id="MCR2803216.1"/>
    </source>
</evidence>
<evidence type="ECO:0000259" key="2">
    <source>
        <dbReference type="SMART" id="SM00278"/>
    </source>
</evidence>
<protein>
    <submittedName>
        <fullName evidence="3">ComEA family DNA-binding protein</fullName>
    </submittedName>
</protein>
<feature type="region of interest" description="Disordered" evidence="1">
    <location>
        <begin position="58"/>
        <end position="142"/>
    </location>
</feature>
<dbReference type="PANTHER" id="PTHR21180">
    <property type="entry name" value="ENDONUCLEASE/EXONUCLEASE/PHOSPHATASE FAMILY DOMAIN-CONTAINING PROTEIN 1"/>
    <property type="match status" value="1"/>
</dbReference>
<evidence type="ECO:0000256" key="1">
    <source>
        <dbReference type="SAM" id="MobiDB-lite"/>
    </source>
</evidence>
<keyword evidence="4" id="KW-1185">Reference proteome</keyword>
<dbReference type="Pfam" id="PF12836">
    <property type="entry name" value="HHH_3"/>
    <property type="match status" value="1"/>
</dbReference>
<proteinExistence type="predicted"/>
<name>A0A9X2MM79_9BACL</name>
<dbReference type="Proteomes" id="UP001141950">
    <property type="component" value="Unassembled WGS sequence"/>
</dbReference>
<dbReference type="InterPro" id="IPR004509">
    <property type="entry name" value="Competence_ComEA_HhH"/>
</dbReference>
<reference evidence="3" key="1">
    <citation type="submission" date="2022-08" db="EMBL/GenBank/DDBJ databases">
        <title>The genomic sequence of strain Paenibacillus sp. SCIV0701.</title>
        <authorList>
            <person name="Zhao H."/>
        </authorList>
    </citation>
    <scope>NUCLEOTIDE SEQUENCE</scope>
    <source>
        <strain evidence="3">SCIV0701</strain>
    </source>
</reference>
<dbReference type="AlphaFoldDB" id="A0A9X2MM79"/>
<comment type="caution">
    <text evidence="3">The sequence shown here is derived from an EMBL/GenBank/DDBJ whole genome shotgun (WGS) entry which is preliminary data.</text>
</comment>
<feature type="domain" description="Helix-hairpin-helix DNA-binding motif class 1" evidence="2">
    <location>
        <begin position="180"/>
        <end position="199"/>
    </location>
</feature>
<dbReference type="GO" id="GO:0015627">
    <property type="term" value="C:type II protein secretion system complex"/>
    <property type="evidence" value="ECO:0007669"/>
    <property type="project" value="TreeGrafter"/>
</dbReference>
<dbReference type="GO" id="GO:0006281">
    <property type="term" value="P:DNA repair"/>
    <property type="evidence" value="ECO:0007669"/>
    <property type="project" value="InterPro"/>
</dbReference>
<accession>A0A9X2MM79</accession>
<dbReference type="InterPro" id="IPR010994">
    <property type="entry name" value="RuvA_2-like"/>
</dbReference>
<dbReference type="RefSeq" id="WP_257443270.1">
    <property type="nucleotide sequence ID" value="NZ_JANIPJ010000002.1"/>
</dbReference>
<organism evidence="3 4">
    <name type="scientific">Paenibacillus soyae</name>
    <dbReference type="NCBI Taxonomy" id="2969249"/>
    <lineage>
        <taxon>Bacteria</taxon>
        <taxon>Bacillati</taxon>
        <taxon>Bacillota</taxon>
        <taxon>Bacilli</taxon>
        <taxon>Bacillales</taxon>
        <taxon>Paenibacillaceae</taxon>
        <taxon>Paenibacillus</taxon>
    </lineage>
</organism>
<dbReference type="InterPro" id="IPR003583">
    <property type="entry name" value="Hlx-hairpin-Hlx_DNA-bd_motif"/>
</dbReference>
<dbReference type="EMBL" id="JANIPJ010000002">
    <property type="protein sequence ID" value="MCR2803216.1"/>
    <property type="molecule type" value="Genomic_DNA"/>
</dbReference>
<evidence type="ECO:0000313" key="4">
    <source>
        <dbReference type="Proteomes" id="UP001141950"/>
    </source>
</evidence>